<comment type="pathway">
    <text evidence="2 8">Amino-acid biosynthesis; L-histidine biosynthesis; L-histidine from 5-phospho-alpha-D-ribose 1-diphosphate: step 1/9.</text>
</comment>
<evidence type="ECO:0000256" key="1">
    <source>
        <dbReference type="ARBA" id="ARBA00004496"/>
    </source>
</evidence>
<evidence type="ECO:0000256" key="2">
    <source>
        <dbReference type="ARBA" id="ARBA00004667"/>
    </source>
</evidence>
<keyword evidence="11" id="KW-0808">Transferase</keyword>
<dbReference type="EMBL" id="QJKK01000004">
    <property type="protein sequence ID" value="RAL24503.1"/>
    <property type="molecule type" value="Genomic_DNA"/>
</dbReference>
<keyword evidence="8" id="KW-0028">Amino-acid biosynthesis</keyword>
<evidence type="ECO:0000256" key="5">
    <source>
        <dbReference type="ARBA" id="ARBA00020397"/>
    </source>
</evidence>
<accession>A0A364K564</accession>
<dbReference type="HAMAP" id="MF_00125">
    <property type="entry name" value="HisZ"/>
    <property type="match status" value="1"/>
</dbReference>
<dbReference type="GO" id="GO:0140096">
    <property type="term" value="F:catalytic activity, acting on a protein"/>
    <property type="evidence" value="ECO:0007669"/>
    <property type="project" value="UniProtKB-ARBA"/>
</dbReference>
<protein>
    <recommendedName>
        <fullName evidence="5 8">ATP phosphoribosyltransferase regulatory subunit</fullName>
    </recommendedName>
</protein>
<dbReference type="GO" id="GO:0005737">
    <property type="term" value="C:cytoplasm"/>
    <property type="evidence" value="ECO:0007669"/>
    <property type="project" value="UniProtKB-SubCell"/>
</dbReference>
<keyword evidence="6 8" id="KW-0963">Cytoplasm</keyword>
<dbReference type="InterPro" id="IPR041715">
    <property type="entry name" value="HisRS-like_core"/>
</dbReference>
<dbReference type="GO" id="GO:0016757">
    <property type="term" value="F:glycosyltransferase activity"/>
    <property type="evidence" value="ECO:0007669"/>
    <property type="project" value="UniProtKB-KW"/>
</dbReference>
<dbReference type="PIRSF" id="PIRSF001549">
    <property type="entry name" value="His-tRNA_synth"/>
    <property type="match status" value="1"/>
</dbReference>
<dbReference type="UniPathway" id="UPA00031">
    <property type="reaction ID" value="UER00006"/>
</dbReference>
<evidence type="ECO:0000259" key="10">
    <source>
        <dbReference type="PROSITE" id="PS50862"/>
    </source>
</evidence>
<dbReference type="Gene3D" id="3.30.930.10">
    <property type="entry name" value="Bira Bifunctional Protein, Domain 2"/>
    <property type="match status" value="1"/>
</dbReference>
<organism evidence="11 12">
    <name type="scientific">Thermoflavimicrobium daqui</name>
    <dbReference type="NCBI Taxonomy" id="2137476"/>
    <lineage>
        <taxon>Bacteria</taxon>
        <taxon>Bacillati</taxon>
        <taxon>Bacillota</taxon>
        <taxon>Bacilli</taxon>
        <taxon>Bacillales</taxon>
        <taxon>Thermoactinomycetaceae</taxon>
        <taxon>Thermoflavimicrobium</taxon>
    </lineage>
</organism>
<evidence type="ECO:0000256" key="3">
    <source>
        <dbReference type="ARBA" id="ARBA00005539"/>
    </source>
</evidence>
<comment type="miscellaneous">
    <text evidence="8">This function is generally fulfilled by the C-terminal part of HisG, which is missing in some bacteria such as this one.</text>
</comment>
<dbReference type="InterPro" id="IPR004516">
    <property type="entry name" value="HisRS/HisZ"/>
</dbReference>
<dbReference type="OrthoDB" id="9800814at2"/>
<comment type="subcellular location">
    <subcellularLocation>
        <location evidence="1 8">Cytoplasm</location>
    </subcellularLocation>
</comment>
<dbReference type="GO" id="GO:0000105">
    <property type="term" value="P:L-histidine biosynthetic process"/>
    <property type="evidence" value="ECO:0007669"/>
    <property type="project" value="UniProtKB-UniRule"/>
</dbReference>
<dbReference type="NCBIfam" id="TIGR00443">
    <property type="entry name" value="hisZ_biosyn_reg"/>
    <property type="match status" value="1"/>
</dbReference>
<feature type="binding site" evidence="9">
    <location>
        <position position="117"/>
    </location>
    <ligand>
        <name>L-histidine</name>
        <dbReference type="ChEBI" id="CHEBI:57595"/>
    </ligand>
</feature>
<dbReference type="NCBIfam" id="NF008941">
    <property type="entry name" value="PRK12292.2-4"/>
    <property type="match status" value="1"/>
</dbReference>
<gene>
    <name evidence="8" type="primary">hisZ</name>
    <name evidence="11" type="ORF">DL897_09335</name>
</gene>
<comment type="subunit">
    <text evidence="4 8">Heteromultimer composed of HisG and HisZ subunits.</text>
</comment>
<dbReference type="Pfam" id="PF13393">
    <property type="entry name" value="tRNA-synt_His"/>
    <property type="match status" value="1"/>
</dbReference>
<dbReference type="PANTHER" id="PTHR43707:SF1">
    <property type="entry name" value="HISTIDINE--TRNA LIGASE, MITOCHONDRIAL-RELATED"/>
    <property type="match status" value="1"/>
</dbReference>
<evidence type="ECO:0000256" key="9">
    <source>
        <dbReference type="PIRSR" id="PIRSR001549-1"/>
    </source>
</evidence>
<comment type="caution">
    <text evidence="11">The sequence shown here is derived from an EMBL/GenBank/DDBJ whole genome shotgun (WGS) entry which is preliminary data.</text>
</comment>
<keyword evidence="8" id="KW-0368">Histidine biosynthesis</keyword>
<reference evidence="11 12" key="1">
    <citation type="submission" date="2018-06" db="EMBL/GenBank/DDBJ databases">
        <title>Thermoflavimicrobium daqus sp. nov., a thermophilic microbe isolated from Moutai-flavour Daqu.</title>
        <authorList>
            <person name="Wang X."/>
            <person name="Zhou H."/>
        </authorList>
    </citation>
    <scope>NUCLEOTIDE SEQUENCE [LARGE SCALE GENOMIC DNA]</scope>
    <source>
        <strain evidence="11 12">FBKL4.011</strain>
    </source>
</reference>
<dbReference type="InterPro" id="IPR045864">
    <property type="entry name" value="aa-tRNA-synth_II/BPL/LPL"/>
</dbReference>
<feature type="binding site" evidence="9">
    <location>
        <position position="131"/>
    </location>
    <ligand>
        <name>L-histidine</name>
        <dbReference type="ChEBI" id="CHEBI:57595"/>
    </ligand>
</feature>
<dbReference type="InterPro" id="IPR006195">
    <property type="entry name" value="aa-tRNA-synth_II"/>
</dbReference>
<dbReference type="AlphaFoldDB" id="A0A364K564"/>
<comment type="function">
    <text evidence="7 8">Required for the first step of histidine biosynthesis. May allow the feedback regulation of ATP phosphoribosyltransferase activity by histidine.</text>
</comment>
<comment type="similarity">
    <text evidence="3 8">Belongs to the class-II aminoacyl-tRNA synthetase family. HisZ subfamily.</text>
</comment>
<feature type="binding site" evidence="9">
    <location>
        <position position="135"/>
    </location>
    <ligand>
        <name>L-histidine</name>
        <dbReference type="ChEBI" id="CHEBI:57595"/>
    </ligand>
</feature>
<feature type="domain" description="Aminoacyl-transfer RNA synthetases class-II family profile" evidence="10">
    <location>
        <begin position="31"/>
        <end position="315"/>
    </location>
</feature>
<dbReference type="InterPro" id="IPR004517">
    <property type="entry name" value="HisZ"/>
</dbReference>
<name>A0A364K564_9BACL</name>
<dbReference type="PROSITE" id="PS50862">
    <property type="entry name" value="AA_TRNA_LIGASE_II"/>
    <property type="match status" value="1"/>
</dbReference>
<dbReference type="CDD" id="cd00773">
    <property type="entry name" value="HisRS-like_core"/>
    <property type="match status" value="1"/>
</dbReference>
<feature type="binding site" evidence="9">
    <location>
        <begin position="280"/>
        <end position="281"/>
    </location>
    <ligand>
        <name>L-histidine</name>
        <dbReference type="ChEBI" id="CHEBI:57595"/>
    </ligand>
</feature>
<keyword evidence="11" id="KW-0328">Glycosyltransferase</keyword>
<dbReference type="SUPFAM" id="SSF55681">
    <property type="entry name" value="Class II aaRS and biotin synthetases"/>
    <property type="match status" value="1"/>
</dbReference>
<feature type="binding site" evidence="9">
    <location>
        <begin position="87"/>
        <end position="89"/>
    </location>
    <ligand>
        <name>L-histidine</name>
        <dbReference type="ChEBI" id="CHEBI:57595"/>
    </ligand>
</feature>
<sequence>MWSSDEMTVLRGFEKPTGFHDLPPQLVRKKRRIEDRVRMVFENWGYEEVLTPALEFAETVGKASAISEQKMFKCIDRQGNTLVLRPDLTAPIARMTASVLKNEPLPLRLSYHASVFRAQENEAGRNAEFYQSGVELIGNASSTADAEVIALAVEALQNCQIDSFQLAIGHEALLDGLLRECIRNESSIQKLKEQLSQRNMVGFWEALQELDINYQAKKELLYLFQLRSCKEQLTSVRKLSETTQVLKAADQLEEVWRQLEVYGIDHYCVLDFGLIGRIGYYTGVYFEGYSSSLGFPLLSGGRYDSLLTCFHRNLPATGFALDVNRMMEVSQLECEKRERFVICYTDHLYEKAIKKAVALRKQGKVVVLDQISKPSETSKETILSDSHVIWIV</sequence>
<evidence type="ECO:0000313" key="11">
    <source>
        <dbReference type="EMBL" id="RAL24503.1"/>
    </source>
</evidence>
<dbReference type="PANTHER" id="PTHR43707">
    <property type="entry name" value="HISTIDYL-TRNA SYNTHETASE"/>
    <property type="match status" value="1"/>
</dbReference>
<evidence type="ECO:0000256" key="7">
    <source>
        <dbReference type="ARBA" id="ARBA00025246"/>
    </source>
</evidence>
<proteinExistence type="inferred from homology"/>
<evidence type="ECO:0000256" key="8">
    <source>
        <dbReference type="HAMAP-Rule" id="MF_00125"/>
    </source>
</evidence>
<dbReference type="GO" id="GO:0004821">
    <property type="term" value="F:histidine-tRNA ligase activity"/>
    <property type="evidence" value="ECO:0007669"/>
    <property type="project" value="TreeGrafter"/>
</dbReference>
<keyword evidence="12" id="KW-1185">Reference proteome</keyword>
<evidence type="ECO:0000256" key="6">
    <source>
        <dbReference type="ARBA" id="ARBA00022490"/>
    </source>
</evidence>
<evidence type="ECO:0000256" key="4">
    <source>
        <dbReference type="ARBA" id="ARBA00011496"/>
    </source>
</evidence>
<reference evidence="11 12" key="2">
    <citation type="submission" date="2018-06" db="EMBL/GenBank/DDBJ databases">
        <authorList>
            <person name="Zhirakovskaya E."/>
        </authorList>
    </citation>
    <scope>NUCLEOTIDE SEQUENCE [LARGE SCALE GENOMIC DNA]</scope>
    <source>
        <strain evidence="11 12">FBKL4.011</strain>
    </source>
</reference>
<dbReference type="Proteomes" id="UP000251213">
    <property type="component" value="Unassembled WGS sequence"/>
</dbReference>
<dbReference type="GO" id="GO:0006427">
    <property type="term" value="P:histidyl-tRNA aminoacylation"/>
    <property type="evidence" value="ECO:0007669"/>
    <property type="project" value="TreeGrafter"/>
</dbReference>
<evidence type="ECO:0000313" key="12">
    <source>
        <dbReference type="Proteomes" id="UP000251213"/>
    </source>
</evidence>